<keyword evidence="3" id="KW-0325">Glycoprotein</keyword>
<evidence type="ECO:0000256" key="3">
    <source>
        <dbReference type="ARBA" id="ARBA00023180"/>
    </source>
</evidence>
<dbReference type="InterPro" id="IPR013783">
    <property type="entry name" value="Ig-like_fold"/>
</dbReference>
<feature type="transmembrane region" description="Helical" evidence="5">
    <location>
        <begin position="338"/>
        <end position="361"/>
    </location>
</feature>
<feature type="signal peptide" evidence="6">
    <location>
        <begin position="1"/>
        <end position="30"/>
    </location>
</feature>
<dbReference type="InterPro" id="IPR052598">
    <property type="entry name" value="IgSF_CEA-related"/>
</dbReference>
<dbReference type="InterPro" id="IPR007110">
    <property type="entry name" value="Ig-like_dom"/>
</dbReference>
<keyword evidence="1 6" id="KW-0732">Signal</keyword>
<keyword evidence="5" id="KW-0812">Transmembrane</keyword>
<evidence type="ECO:0000313" key="8">
    <source>
        <dbReference type="EMBL" id="VFV44951.1"/>
    </source>
</evidence>
<dbReference type="AlphaFoldDB" id="A0A485PE98"/>
<evidence type="ECO:0000256" key="5">
    <source>
        <dbReference type="SAM" id="Phobius"/>
    </source>
</evidence>
<evidence type="ECO:0000256" key="6">
    <source>
        <dbReference type="SAM" id="SignalP"/>
    </source>
</evidence>
<dbReference type="InterPro" id="IPR003599">
    <property type="entry name" value="Ig_sub"/>
</dbReference>
<dbReference type="Gene3D" id="2.60.40.10">
    <property type="entry name" value="Immunoglobulins"/>
    <property type="match status" value="2"/>
</dbReference>
<evidence type="ECO:0000256" key="1">
    <source>
        <dbReference type="ARBA" id="ARBA00022729"/>
    </source>
</evidence>
<gene>
    <name evidence="8" type="ORF">LYPA_23C005558</name>
</gene>
<dbReference type="Pfam" id="PF13927">
    <property type="entry name" value="Ig_3"/>
    <property type="match status" value="1"/>
</dbReference>
<dbReference type="InterPro" id="IPR003598">
    <property type="entry name" value="Ig_sub2"/>
</dbReference>
<protein>
    <recommendedName>
        <fullName evidence="7">Ig-like domain-containing protein</fullName>
    </recommendedName>
</protein>
<dbReference type="PANTHER" id="PTHR44337:SF10">
    <property type="entry name" value="CARCINOEMBRYONIC ANTIGEN-RELATED CELL ADHESION MOLECULE 18"/>
    <property type="match status" value="1"/>
</dbReference>
<dbReference type="PANTHER" id="PTHR44337">
    <property type="entry name" value="CARCINOEMBRYONIC ANTIGEN-RELATED CELL ADHESION MOLECULE 8"/>
    <property type="match status" value="1"/>
</dbReference>
<evidence type="ECO:0000256" key="2">
    <source>
        <dbReference type="ARBA" id="ARBA00023157"/>
    </source>
</evidence>
<keyword evidence="2" id="KW-1015">Disulfide bond</keyword>
<dbReference type="PROSITE" id="PS50835">
    <property type="entry name" value="IG_LIKE"/>
    <property type="match status" value="1"/>
</dbReference>
<dbReference type="SUPFAM" id="SSF48726">
    <property type="entry name" value="Immunoglobulin"/>
    <property type="match status" value="2"/>
</dbReference>
<sequence length="388" mass="43870">MDLSRPRCRHWRELVLLASLLACGTRQAYSQISIDPESLLGIKGFRTVLVLQNVTQDVQEYSWYRGANDTAENMIVSYKPPSDTWQSGPMFSGRENVTRTGSLVIRRSALNDTGNYTARVDFGNRTEKATGCLSIQELEKKPDIWANASSVVEYMDPVAAICCTNATSVNWYVDYTRVSSNDRMTISPDLKTLTIHRVSRYDRTLQCETESIPEFPWRSEPLSLSVDYGPDKVQLRTSHIILNGILSAKIGSEVHMECNAISRPSPKYHWTHNGSLVSLSGAKIILPSLSWEQMGRYRCIVENPMTQLTMYREFQIQEHRSEHSHVVNRGFYISGAKVVWLIVIIVLSSVYLCGILIYILISHFSTRCLLPWVKGGVLAGDWVSRALP</sequence>
<dbReference type="Proteomes" id="UP000386466">
    <property type="component" value="Unassembled WGS sequence"/>
</dbReference>
<organism evidence="8 9">
    <name type="scientific">Lynx pardinus</name>
    <name type="common">Iberian lynx</name>
    <name type="synonym">Felis pardina</name>
    <dbReference type="NCBI Taxonomy" id="191816"/>
    <lineage>
        <taxon>Eukaryota</taxon>
        <taxon>Metazoa</taxon>
        <taxon>Chordata</taxon>
        <taxon>Craniata</taxon>
        <taxon>Vertebrata</taxon>
        <taxon>Euteleostomi</taxon>
        <taxon>Mammalia</taxon>
        <taxon>Eutheria</taxon>
        <taxon>Laurasiatheria</taxon>
        <taxon>Carnivora</taxon>
        <taxon>Feliformia</taxon>
        <taxon>Felidae</taxon>
        <taxon>Felinae</taxon>
        <taxon>Lynx</taxon>
    </lineage>
</organism>
<keyword evidence="5" id="KW-0472">Membrane</keyword>
<name>A0A485PE98_LYNPA</name>
<dbReference type="EMBL" id="CAAGRJ010036557">
    <property type="protein sequence ID" value="VFV44951.1"/>
    <property type="molecule type" value="Genomic_DNA"/>
</dbReference>
<dbReference type="SMART" id="SM00408">
    <property type="entry name" value="IGc2"/>
    <property type="match status" value="1"/>
</dbReference>
<accession>A0A485PE98</accession>
<evidence type="ECO:0000256" key="4">
    <source>
        <dbReference type="ARBA" id="ARBA00023319"/>
    </source>
</evidence>
<evidence type="ECO:0000313" key="9">
    <source>
        <dbReference type="Proteomes" id="UP000386466"/>
    </source>
</evidence>
<dbReference type="InterPro" id="IPR036179">
    <property type="entry name" value="Ig-like_dom_sf"/>
</dbReference>
<proteinExistence type="predicted"/>
<dbReference type="SMART" id="SM00409">
    <property type="entry name" value="IG"/>
    <property type="match status" value="3"/>
</dbReference>
<feature type="domain" description="Ig-like" evidence="7">
    <location>
        <begin position="230"/>
        <end position="315"/>
    </location>
</feature>
<keyword evidence="9" id="KW-1185">Reference proteome</keyword>
<feature type="chain" id="PRO_5019758031" description="Ig-like domain-containing protein" evidence="6">
    <location>
        <begin position="31"/>
        <end position="388"/>
    </location>
</feature>
<keyword evidence="5" id="KW-1133">Transmembrane helix</keyword>
<keyword evidence="4" id="KW-0393">Immunoglobulin domain</keyword>
<reference evidence="8 9" key="1">
    <citation type="submission" date="2019-01" db="EMBL/GenBank/DDBJ databases">
        <authorList>
            <person name="Alioto T."/>
            <person name="Alioto T."/>
        </authorList>
    </citation>
    <scope>NUCLEOTIDE SEQUENCE [LARGE SCALE GENOMIC DNA]</scope>
</reference>
<evidence type="ECO:0000259" key="7">
    <source>
        <dbReference type="PROSITE" id="PS50835"/>
    </source>
</evidence>